<keyword evidence="3" id="KW-0408">Iron</keyword>
<evidence type="ECO:0008006" key="6">
    <source>
        <dbReference type="Google" id="ProtNLM"/>
    </source>
</evidence>
<dbReference type="InterPro" id="IPR026045">
    <property type="entry name" value="Ferric-bd"/>
</dbReference>
<dbReference type="RefSeq" id="WP_125251540.1">
    <property type="nucleotide sequence ID" value="NZ_AQHF01000030.1"/>
</dbReference>
<organism evidence="4 5">
    <name type="scientific">Pseudoalteromonas peptidolytica F12-50-A1</name>
    <dbReference type="NCBI Taxonomy" id="1315280"/>
    <lineage>
        <taxon>Bacteria</taxon>
        <taxon>Pseudomonadati</taxon>
        <taxon>Pseudomonadota</taxon>
        <taxon>Gammaproteobacteria</taxon>
        <taxon>Alteromonadales</taxon>
        <taxon>Pseudoalteromonadaceae</taxon>
        <taxon>Pseudoalteromonas</taxon>
    </lineage>
</organism>
<protein>
    <recommendedName>
        <fullName evidence="6">Iron-binding protein FbpA</fullName>
    </recommendedName>
</protein>
<evidence type="ECO:0000256" key="1">
    <source>
        <dbReference type="ARBA" id="ARBA00008520"/>
    </source>
</evidence>
<accession>A0A8I0T693</accession>
<comment type="similarity">
    <text evidence="1">Belongs to the bacterial solute-binding protein 1 family.</text>
</comment>
<keyword evidence="5" id="KW-1185">Reference proteome</keyword>
<dbReference type="PANTHER" id="PTHR30006">
    <property type="entry name" value="THIAMINE-BINDING PERIPLASMIC PROTEIN-RELATED"/>
    <property type="match status" value="1"/>
</dbReference>
<reference evidence="4 5" key="1">
    <citation type="submission" date="2015-06" db="EMBL/GenBank/DDBJ databases">
        <title>Genome sequence of Pseudoalteromonas peptidolytica.</title>
        <authorList>
            <person name="Xie B.-B."/>
            <person name="Rong J.-C."/>
            <person name="Qin Q.-L."/>
            <person name="Zhang Y.-Z."/>
        </authorList>
    </citation>
    <scope>NUCLEOTIDE SEQUENCE [LARGE SCALE GENOMIC DNA]</scope>
    <source>
        <strain evidence="4 5">F12-50-A1</strain>
    </source>
</reference>
<dbReference type="Gene3D" id="3.40.190.10">
    <property type="entry name" value="Periplasmic binding protein-like II"/>
    <property type="match status" value="2"/>
</dbReference>
<feature type="binding site" evidence="3">
    <location>
        <position position="220"/>
    </location>
    <ligand>
        <name>Fe cation</name>
        <dbReference type="ChEBI" id="CHEBI:24875"/>
    </ligand>
</feature>
<dbReference type="GO" id="GO:0046872">
    <property type="term" value="F:metal ion binding"/>
    <property type="evidence" value="ECO:0007669"/>
    <property type="project" value="UniProtKB-KW"/>
</dbReference>
<sequence length="335" mass="38474">MNKSKLFLFLLFWVHFDQAIALQSSQPQVNVYSFRKYKLIQPVIHAFEQETGISVNLVNGKSQQLLSRLRTDGINSQADVLLTSDLIQLHDYKDLLRPLDEIGSWHIINPAFKDDDKRWVSVSMRTRAIFRRKASNTPLPQVYSDLNKPQFKGKFCIRQWSHSYNLALASILYTSSYSGDYMWLEQANTLLAKRPVGGDRDQLRALALGQCELAFANHYYWLMMHHSDNKRDKILAEQLEIHHIKMHSGKTPVSTTTAAISRHAPNAKAAMQFVEFLLKPSTQSMYAELLHEYPVLGSAQYNRVPFHPAIEQIKQGLKQVKRAQAVIKSISENHL</sequence>
<dbReference type="AlphaFoldDB" id="A0A8I0T693"/>
<keyword evidence="3" id="KW-0479">Metal-binding</keyword>
<gene>
    <name evidence="4" type="ORF">PPEP_a3324</name>
</gene>
<dbReference type="EMBL" id="AQHF01000030">
    <property type="protein sequence ID" value="MBE0348197.1"/>
    <property type="molecule type" value="Genomic_DNA"/>
</dbReference>
<evidence type="ECO:0000256" key="3">
    <source>
        <dbReference type="PIRSR" id="PIRSR002825-1"/>
    </source>
</evidence>
<dbReference type="Pfam" id="PF13416">
    <property type="entry name" value="SBP_bac_8"/>
    <property type="match status" value="1"/>
</dbReference>
<dbReference type="PANTHER" id="PTHR30006:SF15">
    <property type="entry name" value="IRON-UTILIZATION PERIPLASMIC PROTEIN"/>
    <property type="match status" value="1"/>
</dbReference>
<name>A0A8I0T693_9GAMM</name>
<evidence type="ECO:0000256" key="2">
    <source>
        <dbReference type="ARBA" id="ARBA00022729"/>
    </source>
</evidence>
<evidence type="ECO:0000313" key="5">
    <source>
        <dbReference type="Proteomes" id="UP000660708"/>
    </source>
</evidence>
<dbReference type="Proteomes" id="UP000660708">
    <property type="component" value="Unassembled WGS sequence"/>
</dbReference>
<feature type="binding site" evidence="3">
    <location>
        <position position="219"/>
    </location>
    <ligand>
        <name>Fe cation</name>
        <dbReference type="ChEBI" id="CHEBI:24875"/>
    </ligand>
</feature>
<keyword evidence="2" id="KW-0732">Signal</keyword>
<dbReference type="PIRSF" id="PIRSF002825">
    <property type="entry name" value="CfbpA"/>
    <property type="match status" value="1"/>
</dbReference>
<evidence type="ECO:0000313" key="4">
    <source>
        <dbReference type="EMBL" id="MBE0348197.1"/>
    </source>
</evidence>
<comment type="caution">
    <text evidence="4">The sequence shown here is derived from an EMBL/GenBank/DDBJ whole genome shotgun (WGS) entry which is preliminary data.</text>
</comment>
<proteinExistence type="inferred from homology"/>
<dbReference type="InterPro" id="IPR006059">
    <property type="entry name" value="SBP"/>
</dbReference>
<dbReference type="GO" id="GO:0030288">
    <property type="term" value="C:outer membrane-bounded periplasmic space"/>
    <property type="evidence" value="ECO:0007669"/>
    <property type="project" value="TreeGrafter"/>
</dbReference>
<dbReference type="SUPFAM" id="SSF53850">
    <property type="entry name" value="Periplasmic binding protein-like II"/>
    <property type="match status" value="1"/>
</dbReference>